<dbReference type="Proteomes" id="UP000676967">
    <property type="component" value="Chromosome"/>
</dbReference>
<dbReference type="Pfam" id="PF20220">
    <property type="entry name" value="ABC_toxin_N"/>
    <property type="match status" value="1"/>
</dbReference>
<evidence type="ECO:0000259" key="3">
    <source>
        <dbReference type="Pfam" id="PF20220"/>
    </source>
</evidence>
<keyword evidence="5" id="KW-1185">Reference proteome</keyword>
<dbReference type="InterPro" id="IPR041079">
    <property type="entry name" value="Neuraminidase-like"/>
</dbReference>
<dbReference type="Pfam" id="PF18413">
    <property type="entry name" value="Neuraminidase"/>
    <property type="match status" value="1"/>
</dbReference>
<gene>
    <name evidence="4" type="ORF">Aiant_06320</name>
</gene>
<evidence type="ECO:0000259" key="1">
    <source>
        <dbReference type="Pfam" id="PF18276"/>
    </source>
</evidence>
<sequence>MAGFRMPDAVLTSGDTQLVVTGGRFLQHDPATGTWSYPRPLERMWRGLGEAEGLRTAFTGADGAAYFFFADGFTRYAAGVAEPRRAIREYWGLTRNNFLGGGDDVVDAAVVAGEHTFLFSGDQYVRYSTADCRYADDGYPKAIVGNLRTEAGFTGLPVAFDDEVAQRFADGSRSMIDAAVAGGRTVYLFTGRTCHSVDTAATAEYDIDRLGRIRNTIAERQRVDAALVQGRHTYLFSGDQVVRYTGGEYGLVDDGYPKPIADFEPAALPAAFQDGVDAAFQAPDGALHFFTGRTWFSGGTAAPVAGRWGVVDSEFGAGRPIDAAFVTAGGELYAFRGGQYLRYSRGPETADEGYPLRIAGRWGEQTTFDGGFRLHGRVYLTAGEQFVRYQDDDFDPAHPVRPALLRHRFSDGADYRIDDVRAIERFTALLRGRGLDGFLLPGLDPVTDPYQRVADAFGWDAGELKWCRRNSRFLTGGAADEERFELEFLLAAAGLFALADRFGAGPSRVFADVWTPLFDRDALDLDRACGSLNELLAAKAGAGWPVLARQIHDELNLARRSALVPAVLAELGLTDSRDLFDRFLIDVDMGSRGMTSRVREAIAAVQLYLHRYLLGLEDGDGGAAAAEAFRQKIKDWWEWMHDYRVWEANRKVFLYPENYLRPELRTDKTPAFAQLESDLLQGEITPAAVEKAYKRYLDEYAEVSRLTIAGGYVYTKDQDPAGPRRLVVFGRTRTDPRRYYYRRAEFGSREKLSAQWEPWSPVDLRIDADLVHPVHAFGRVFVFWAVSEPVGEDDPSTAVVTAHTEGDKQTVSAQAKKERVKIFYSFENLNKEWMPAQELGTGAGENGTITGITLLVRPQMTGDRMSIRVSCSYTATAAGATGRRAAVLFDLNPELYADALPEVTAAKDPAAKALEIADDLESSVNAAATTERVSQIFQDPVNPADVVRFHTPAGAESWPWFSVDVKGGSFLCRPVTAPEPENAPFVAFAEAGTERVPKSWTRVDAAVELPDGTRYFFRNSDRQFLSIAPDGTATDPSGYATRWGLIPTMLPESTDIDAVLTRGNQTFVFYGAQYVRSTGTPFGQIDPGYPQPIGAVPEDRLPKLDRIDVAFTDAKKNEYFYHHTDESVIISTADGIGKPIPIKTQREQLGLPADFGKIVTIMTTDKATYVIGGTQYAKFPLPTSASDKQWWETTSLSLGTLSGNQEGIPTDFVISEAHWHAGTAYFFDNKKRTYLAVTGTSRVTRPYHVTTDLPDRLAIDAAWVAGGKLYLSASGGTVRELYRYTLNGSAIGRFVDDTYPQKLPRGVSGVFQRDDQMYVFSANRYTRVPVTQEPTTLPVSQLITGAWAEMPRPGTPFDGVLDSKTGLYLFTGAGFHRHSTTLTVRRPYELSSLPFELIRLTSGTASQLSRRLLSGGVPALLDLATQQTDEVLVSTSETATDAVRVRSGMVDPGRLPTGSHLDFRSANGMYYWEVFFHAPLLIAQALNNGQRFADARKWYQYVFDPTNLRSYWRFLPFLTTDPPALAADLTVALAAAVEAGLPVADRLAPALTTVITALRDVAPAVLGNREPAGDVELGGYTVLTTAANHAAVAAALAGLNPATPAQREIVGMLTEHSLIAADLEKVFGALGDHENLLEAYRDRPFDPHAIAELRPAAYRRAVVMGYVDNLLDWADLLFRQYTPESVDQARMLYVFAYDLLGAPPERLGTRLLPRAETYADLDLADLDLVGYLTGGGDLLAGAGSVHAGVADRYFAIPENALFQEYWTRVEDRLHKIRESLTILGVAAPLPLFAPPIDPMALVQAAAAGAAPDTVVADQAVAPPAYRFATMFRRAQELAEKVAQYGGELLSVLERGSAEELSLLQNRQEQAIQAMTVALKQSEIEIAEANVRELLAGQAGAAARVAHYQRLIDDGMSALERGQIEMMSKAAELHMDSGWLQVGAAIAYALPQIKIGVFNFGTEAGGINVGEALNTTGQVLSAFGEAYSMVGETLGVQAQFQRTAQDWDLQLATARNDGEQLVHRIAAAGEQVAVARREADLQAQEIAHSKAVGAFLTDKFPSAQLYGWMAGRASGLYFQLYHLAYETAKAAERAYQFENGVSDSFIRPVYWDNRRNGLLAGASLGVDLERLGKAQLDGGARGLEITKQISLLDLDPIAMLRLRQSGNCEFALTEALFDEDFPGHFKRQIRTVTVTFLDQEGQPLGLNGTLTQLGHKTVLAADPRAVKHLLSPTGAAPESIRADWRASQQIALSQPDGGRDNNGLFELRFDDERYLPFEGTGAVSTWRLDRTMFHGGELYDVLVTVKYTAEHGGEAFANAVRGMQRPRPAARFFDVAREFPEAWEQFLNGADRLVLPLTTDLFPGMASRQIGGALAAYELADGGSAELVLGGDPALTLAPAKLLPTPGLSVSDDGSKTWEFTVDGDRSALADVGLVLTYQARMA</sequence>
<evidence type="ECO:0000313" key="4">
    <source>
        <dbReference type="EMBL" id="BCJ39975.1"/>
    </source>
</evidence>
<organism evidence="4 5">
    <name type="scientific">Actinoplanes ianthinogenes</name>
    <dbReference type="NCBI Taxonomy" id="122358"/>
    <lineage>
        <taxon>Bacteria</taxon>
        <taxon>Bacillati</taxon>
        <taxon>Actinomycetota</taxon>
        <taxon>Actinomycetes</taxon>
        <taxon>Micromonosporales</taxon>
        <taxon>Micromonosporaceae</taxon>
        <taxon>Actinoplanes</taxon>
    </lineage>
</organism>
<evidence type="ECO:0000259" key="2">
    <source>
        <dbReference type="Pfam" id="PF18413"/>
    </source>
</evidence>
<dbReference type="InterPro" id="IPR040840">
    <property type="entry name" value="TcA_TcB_BD"/>
</dbReference>
<dbReference type="SUPFAM" id="SSF50923">
    <property type="entry name" value="Hemopexin-like domain"/>
    <property type="match status" value="4"/>
</dbReference>
<feature type="domain" description="ABC toxin N-terminal" evidence="3">
    <location>
        <begin position="553"/>
        <end position="676"/>
    </location>
</feature>
<dbReference type="InterPro" id="IPR036375">
    <property type="entry name" value="Hemopexin-like_dom_sf"/>
</dbReference>
<evidence type="ECO:0008006" key="6">
    <source>
        <dbReference type="Google" id="ProtNLM"/>
    </source>
</evidence>
<proteinExistence type="predicted"/>
<dbReference type="InterPro" id="IPR018487">
    <property type="entry name" value="Hemopexin-like_repeat"/>
</dbReference>
<reference evidence="4 5" key="1">
    <citation type="submission" date="2020-08" db="EMBL/GenBank/DDBJ databases">
        <title>Whole genome shotgun sequence of Actinoplanes ianthinogenes NBRC 13996.</title>
        <authorList>
            <person name="Komaki H."/>
            <person name="Tamura T."/>
        </authorList>
    </citation>
    <scope>NUCLEOTIDE SEQUENCE [LARGE SCALE GENOMIC DNA]</scope>
    <source>
        <strain evidence="4 5">NBRC 13996</strain>
    </source>
</reference>
<dbReference type="InterPro" id="IPR046839">
    <property type="entry name" value="ABC_toxin_N"/>
</dbReference>
<dbReference type="Gene3D" id="2.110.10.10">
    <property type="entry name" value="Hemopexin-like domain"/>
    <property type="match status" value="5"/>
</dbReference>
<dbReference type="PROSITE" id="PS51642">
    <property type="entry name" value="HEMOPEXIN_2"/>
    <property type="match status" value="3"/>
</dbReference>
<evidence type="ECO:0000313" key="5">
    <source>
        <dbReference type="Proteomes" id="UP000676967"/>
    </source>
</evidence>
<dbReference type="SMART" id="SM00120">
    <property type="entry name" value="HX"/>
    <property type="match status" value="7"/>
</dbReference>
<feature type="domain" description="Neuraminidase-like" evidence="2">
    <location>
        <begin position="706"/>
        <end position="840"/>
    </location>
</feature>
<dbReference type="Pfam" id="PF18276">
    <property type="entry name" value="TcA_TcB_BD"/>
    <property type="match status" value="1"/>
</dbReference>
<feature type="domain" description="Tc toxin complex TcA C-terminal TcB-binding" evidence="1">
    <location>
        <begin position="2024"/>
        <end position="2308"/>
    </location>
</feature>
<name>A0ABM7LL74_9ACTN</name>
<accession>A0ABM7LL74</accession>
<protein>
    <recommendedName>
        <fullName evidence="6">Hemopexin</fullName>
    </recommendedName>
</protein>
<dbReference type="EMBL" id="AP023356">
    <property type="protein sequence ID" value="BCJ39975.1"/>
    <property type="molecule type" value="Genomic_DNA"/>
</dbReference>
<dbReference type="Pfam" id="PF00045">
    <property type="entry name" value="Hemopexin"/>
    <property type="match status" value="4"/>
</dbReference>